<evidence type="ECO:0000256" key="2">
    <source>
        <dbReference type="HAMAP-Rule" id="MF_02087"/>
    </source>
</evidence>
<dbReference type="PANTHER" id="PTHR10146:SF14">
    <property type="entry name" value="PYRIDOXAL PHOSPHATE HOMEOSTASIS PROTEIN"/>
    <property type="match status" value="1"/>
</dbReference>
<dbReference type="EMBL" id="JABBGA010000009">
    <property type="protein sequence ID" value="NML26615.1"/>
    <property type="molecule type" value="Genomic_DNA"/>
</dbReference>
<dbReference type="InterPro" id="IPR001608">
    <property type="entry name" value="Ala_racemase_N"/>
</dbReference>
<dbReference type="PANTHER" id="PTHR10146">
    <property type="entry name" value="PROLINE SYNTHETASE CO-TRANSCRIBED BACTERIAL HOMOLOG PROTEIN"/>
    <property type="match status" value="1"/>
</dbReference>
<dbReference type="AlphaFoldDB" id="A0A848G6Q1"/>
<comment type="caution">
    <text evidence="6">The sequence shown here is derived from an EMBL/GenBank/DDBJ whole genome shotgun (WGS) entry which is preliminary data.</text>
</comment>
<evidence type="ECO:0000313" key="6">
    <source>
        <dbReference type="EMBL" id="NML26615.1"/>
    </source>
</evidence>
<sequence length="256" mass="27310">MLYSTALTAQNQALEEYKSGISERLQNLIARIAGAARSAGRPADEVRLLAVSKTWPAEAVRSAAAAGQQAFGENYVQEGVAKVEALAGLGLEWHFIGPLQSNKTRLVANHFAWVHSIDRLRIAQRLSEQRDVHLPPLQVCLQVNVSGEDSKSGVAPDELPALALAVAALPRLRLRGLMAIPEPTSDTALQRRRFAQLRQLRDALAAQGLVLDTLSMGMSDDLEAAIAEGSTMVRVGTAIFGARTYPAQGTAGPAAS</sequence>
<dbReference type="FunFam" id="3.20.20.10:FF:000018">
    <property type="entry name" value="Pyridoxal phosphate homeostasis protein"/>
    <property type="match status" value="1"/>
</dbReference>
<keyword evidence="1 2" id="KW-0663">Pyridoxal phosphate</keyword>
<proteinExistence type="inferred from homology"/>
<dbReference type="HAMAP" id="MF_02087">
    <property type="entry name" value="PLP_homeostasis"/>
    <property type="match status" value="1"/>
</dbReference>
<gene>
    <name evidence="6" type="ORF">HHL15_12745</name>
</gene>
<comment type="similarity">
    <text evidence="2 4">Belongs to the pyridoxal phosphate-binding protein YggS/PROSC family.</text>
</comment>
<dbReference type="RefSeq" id="WP_169146158.1">
    <property type="nucleotide sequence ID" value="NZ_JABBGA010000009.1"/>
</dbReference>
<name>A0A848G6Q1_9RHOO</name>
<dbReference type="SUPFAM" id="SSF51419">
    <property type="entry name" value="PLP-binding barrel"/>
    <property type="match status" value="1"/>
</dbReference>
<comment type="function">
    <text evidence="2">Pyridoxal 5'-phosphate (PLP)-binding protein, which is involved in PLP homeostasis.</text>
</comment>
<organism evidence="6 7">
    <name type="scientific">Zoogloea dura</name>
    <dbReference type="NCBI Taxonomy" id="2728840"/>
    <lineage>
        <taxon>Bacteria</taxon>
        <taxon>Pseudomonadati</taxon>
        <taxon>Pseudomonadota</taxon>
        <taxon>Betaproteobacteria</taxon>
        <taxon>Rhodocyclales</taxon>
        <taxon>Zoogloeaceae</taxon>
        <taxon>Zoogloea</taxon>
    </lineage>
</organism>
<evidence type="ECO:0000259" key="5">
    <source>
        <dbReference type="Pfam" id="PF01168"/>
    </source>
</evidence>
<dbReference type="PIRSF" id="PIRSF004848">
    <property type="entry name" value="YBL036c_PLPDEIII"/>
    <property type="match status" value="1"/>
</dbReference>
<dbReference type="Pfam" id="PF01168">
    <property type="entry name" value="Ala_racemase_N"/>
    <property type="match status" value="1"/>
</dbReference>
<evidence type="ECO:0000256" key="3">
    <source>
        <dbReference type="PIRSR" id="PIRSR004848-1"/>
    </source>
</evidence>
<evidence type="ECO:0000256" key="1">
    <source>
        <dbReference type="ARBA" id="ARBA00022898"/>
    </source>
</evidence>
<evidence type="ECO:0000256" key="4">
    <source>
        <dbReference type="RuleBase" id="RU004514"/>
    </source>
</evidence>
<feature type="domain" description="Alanine racemase N-terminal" evidence="5">
    <location>
        <begin position="25"/>
        <end position="243"/>
    </location>
</feature>
<dbReference type="NCBIfam" id="TIGR00044">
    <property type="entry name" value="YggS family pyridoxal phosphate-dependent enzyme"/>
    <property type="match status" value="1"/>
</dbReference>
<reference evidence="6 7" key="1">
    <citation type="submission" date="2020-04" db="EMBL/GenBank/DDBJ databases">
        <title>Zoogloea sp. G-4-1-14 isolated from soil.</title>
        <authorList>
            <person name="Dahal R.H."/>
        </authorList>
    </citation>
    <scope>NUCLEOTIDE SEQUENCE [LARGE SCALE GENOMIC DNA]</scope>
    <source>
        <strain evidence="6 7">G-4-1-14</strain>
    </source>
</reference>
<dbReference type="GO" id="GO:0030170">
    <property type="term" value="F:pyridoxal phosphate binding"/>
    <property type="evidence" value="ECO:0007669"/>
    <property type="project" value="UniProtKB-UniRule"/>
</dbReference>
<accession>A0A848G6Q1</accession>
<dbReference type="Proteomes" id="UP000580043">
    <property type="component" value="Unassembled WGS sequence"/>
</dbReference>
<protein>
    <recommendedName>
        <fullName evidence="2">Pyridoxal phosphate homeostasis protein</fullName>
        <shortName evidence="2">PLP homeostasis protein</shortName>
    </recommendedName>
</protein>
<evidence type="ECO:0000313" key="7">
    <source>
        <dbReference type="Proteomes" id="UP000580043"/>
    </source>
</evidence>
<dbReference type="InterPro" id="IPR011078">
    <property type="entry name" value="PyrdxlP_homeostasis"/>
</dbReference>
<dbReference type="CDD" id="cd06824">
    <property type="entry name" value="PLPDE_III_Yggs_like"/>
    <property type="match status" value="1"/>
</dbReference>
<dbReference type="InterPro" id="IPR029066">
    <property type="entry name" value="PLP-binding_barrel"/>
</dbReference>
<keyword evidence="7" id="KW-1185">Reference proteome</keyword>
<feature type="modified residue" description="N6-(pyridoxal phosphate)lysine" evidence="2 3">
    <location>
        <position position="53"/>
    </location>
</feature>
<dbReference type="Gene3D" id="3.20.20.10">
    <property type="entry name" value="Alanine racemase"/>
    <property type="match status" value="1"/>
</dbReference>
<dbReference type="PROSITE" id="PS01211">
    <property type="entry name" value="UPF0001"/>
    <property type="match status" value="1"/>
</dbReference>
<comment type="cofactor">
    <cofactor evidence="3">
        <name>pyridoxal 5'-phosphate</name>
        <dbReference type="ChEBI" id="CHEBI:597326"/>
    </cofactor>
</comment>